<proteinExistence type="predicted"/>
<name>A0A433Q823_9FUNG</name>
<feature type="region of interest" description="Disordered" evidence="1">
    <location>
        <begin position="592"/>
        <end position="616"/>
    </location>
</feature>
<dbReference type="SUPFAM" id="SSF51338">
    <property type="entry name" value="Composite domain of metallo-dependent hydrolases"/>
    <property type="match status" value="1"/>
</dbReference>
<comment type="caution">
    <text evidence="3">The sequence shown here is derived from an EMBL/GenBank/DDBJ whole genome shotgun (WGS) entry which is preliminary data.</text>
</comment>
<dbReference type="Proteomes" id="UP000274822">
    <property type="component" value="Unassembled WGS sequence"/>
</dbReference>
<dbReference type="GO" id="GO:0019213">
    <property type="term" value="F:deacetylase activity"/>
    <property type="evidence" value="ECO:0007669"/>
    <property type="project" value="InterPro"/>
</dbReference>
<keyword evidence="4" id="KW-1185">Reference proteome</keyword>
<sequence length="717" mass="78652">MSTYDLIIRNGLLVDPVTKSTRRADLAIASGKIAAIADSLPSTATAIQTINAANLYVTPGLVDLHTHCFWGTFWGVEPDPIAATTGVTTWIDAGSAGAYNFSGFRRFIIDPSQSRVFAFLHISGIGLTGPTYESHHLGLLNVDHSFAIIEANRDIILGIKIRLDSAAVAEGTGMEALRRARELADRSNLPIMVHIGKAPPSIADIAPLLRRGDIITHCCTGHSNRLVDLERGTLLDVARELREKGVVFDLGHGWGSFSYPSAEVMLMAGVPPDVISTDVHQLSVQGPMYDMPTTLSKYINMGMGLEEVIARATVVPAGVIGRPDLGRLEVGGVADVAVFELQSGEFEFKDADLVERKGDKMLVNIVTIVDGKVLQRVPQQQLMPWIVKTKRTRASDFSATMTNPFNLEDYRIQGVPSAAYYIPDFISKEEEKLLLTKVYNAPKPKWVALKSRRYVIRPISVLDSTKEFHVLIELCNGAMLPEPLPDWLTATIFERFKQFGLVFGDSGEAKDQVPNHVLVNEYLAGQGILSQPRWCEPLCEPRKDSCPSITAYSLSSSTQPHEDGPFYYPTVATISLASHTVLDFYTHTIIPINEPSQPTSEQPSEPSSVTPPASRPPGFSLYLGPRSLFVQCGDLYKHHLHGISAAEEEDFRDDGVPGRLWDRLKNRDAIIGLGGAVQEGGEAAGGEYVWKRDVRVSLTYRRVKRIVKAKVFGAVGR</sequence>
<dbReference type="AlphaFoldDB" id="A0A433Q823"/>
<dbReference type="InterPro" id="IPR020043">
    <property type="entry name" value="Deacetylase_Atu3266-like"/>
</dbReference>
<dbReference type="EMBL" id="RBNJ01011653">
    <property type="protein sequence ID" value="RUS25923.1"/>
    <property type="molecule type" value="Genomic_DNA"/>
</dbReference>
<dbReference type="InterPro" id="IPR006680">
    <property type="entry name" value="Amidohydro-rel"/>
</dbReference>
<protein>
    <recommendedName>
        <fullName evidence="2">Amidohydrolase-related domain-containing protein</fullName>
    </recommendedName>
</protein>
<feature type="compositionally biased region" description="Low complexity" evidence="1">
    <location>
        <begin position="594"/>
        <end position="612"/>
    </location>
</feature>
<organism evidence="3 4">
    <name type="scientific">Jimgerdemannia flammicorona</name>
    <dbReference type="NCBI Taxonomy" id="994334"/>
    <lineage>
        <taxon>Eukaryota</taxon>
        <taxon>Fungi</taxon>
        <taxon>Fungi incertae sedis</taxon>
        <taxon>Mucoromycota</taxon>
        <taxon>Mucoromycotina</taxon>
        <taxon>Endogonomycetes</taxon>
        <taxon>Endogonales</taxon>
        <taxon>Endogonaceae</taxon>
        <taxon>Jimgerdemannia</taxon>
    </lineage>
</organism>
<dbReference type="Pfam" id="PF01979">
    <property type="entry name" value="Amidohydro_1"/>
    <property type="match status" value="1"/>
</dbReference>
<dbReference type="GO" id="GO:0016810">
    <property type="term" value="F:hydrolase activity, acting on carbon-nitrogen (but not peptide) bonds"/>
    <property type="evidence" value="ECO:0007669"/>
    <property type="project" value="InterPro"/>
</dbReference>
<evidence type="ECO:0000259" key="2">
    <source>
        <dbReference type="Pfam" id="PF01979"/>
    </source>
</evidence>
<dbReference type="PANTHER" id="PTHR42717">
    <property type="entry name" value="DIHYDROOROTASE-RELATED"/>
    <property type="match status" value="1"/>
</dbReference>
<dbReference type="Gene3D" id="2.60.120.590">
    <property type="entry name" value="Alpha-ketoglutarate-dependent dioxygenase AlkB-like"/>
    <property type="match status" value="2"/>
</dbReference>
<dbReference type="Gene3D" id="3.20.20.140">
    <property type="entry name" value="Metal-dependent hydrolases"/>
    <property type="match status" value="1"/>
</dbReference>
<evidence type="ECO:0000313" key="3">
    <source>
        <dbReference type="EMBL" id="RUS25923.1"/>
    </source>
</evidence>
<evidence type="ECO:0000313" key="4">
    <source>
        <dbReference type="Proteomes" id="UP000274822"/>
    </source>
</evidence>
<reference evidence="3 4" key="1">
    <citation type="journal article" date="2018" name="New Phytol.">
        <title>Phylogenomics of Endogonaceae and evolution of mycorrhizas within Mucoromycota.</title>
        <authorList>
            <person name="Chang Y."/>
            <person name="Desiro A."/>
            <person name="Na H."/>
            <person name="Sandor L."/>
            <person name="Lipzen A."/>
            <person name="Clum A."/>
            <person name="Barry K."/>
            <person name="Grigoriev I.V."/>
            <person name="Martin F.M."/>
            <person name="Stajich J.E."/>
            <person name="Smith M.E."/>
            <person name="Bonito G."/>
            <person name="Spatafora J.W."/>
        </authorList>
    </citation>
    <scope>NUCLEOTIDE SEQUENCE [LARGE SCALE GENOMIC DNA]</scope>
    <source>
        <strain evidence="3 4">AD002</strain>
    </source>
</reference>
<dbReference type="PANTHER" id="PTHR42717:SF1">
    <property type="entry name" value="IMIDAZOLONEPROPIONASE AND RELATED AMIDOHYDROLASES"/>
    <property type="match status" value="1"/>
</dbReference>
<gene>
    <name evidence="3" type="ORF">BC938DRAFT_471459</name>
</gene>
<evidence type="ECO:0000256" key="1">
    <source>
        <dbReference type="SAM" id="MobiDB-lite"/>
    </source>
</evidence>
<dbReference type="InterPro" id="IPR011059">
    <property type="entry name" value="Metal-dep_hydrolase_composite"/>
</dbReference>
<dbReference type="NCBIfam" id="NF006689">
    <property type="entry name" value="PRK09237.1"/>
    <property type="match status" value="1"/>
</dbReference>
<dbReference type="SUPFAM" id="SSF51556">
    <property type="entry name" value="Metallo-dependent hydrolases"/>
    <property type="match status" value="1"/>
</dbReference>
<dbReference type="InterPro" id="IPR032466">
    <property type="entry name" value="Metal_Hydrolase"/>
</dbReference>
<feature type="domain" description="Amidohydrolase-related" evidence="2">
    <location>
        <begin position="56"/>
        <end position="373"/>
    </location>
</feature>
<dbReference type="InterPro" id="IPR037151">
    <property type="entry name" value="AlkB-like_sf"/>
</dbReference>
<accession>A0A433Q823</accession>
<dbReference type="SUPFAM" id="SSF51197">
    <property type="entry name" value="Clavaminate synthase-like"/>
    <property type="match status" value="2"/>
</dbReference>
<dbReference type="Gene3D" id="2.30.40.10">
    <property type="entry name" value="Urease, subunit C, domain 1"/>
    <property type="match status" value="1"/>
</dbReference>